<dbReference type="InterPro" id="IPR005490">
    <property type="entry name" value="LD_TPept_cat_dom"/>
</dbReference>
<dbReference type="CDD" id="cd16913">
    <property type="entry name" value="YkuD_like"/>
    <property type="match status" value="1"/>
</dbReference>
<keyword evidence="5 13" id="KW-0133">Cell shape</keyword>
<dbReference type="EMBL" id="AEJB01000103">
    <property type="protein sequence ID" value="ELP70172.1"/>
    <property type="molecule type" value="Genomic_DNA"/>
</dbReference>
<evidence type="ECO:0000256" key="8">
    <source>
        <dbReference type="ARBA" id="ARBA00023139"/>
    </source>
</evidence>
<dbReference type="GO" id="GO:0008360">
    <property type="term" value="P:regulation of cell shape"/>
    <property type="evidence" value="ECO:0007669"/>
    <property type="project" value="UniProtKB-UniRule"/>
</dbReference>
<feature type="active site" description="Proton donor/acceptor" evidence="13">
    <location>
        <position position="329"/>
    </location>
</feature>
<dbReference type="FunFam" id="2.40.440.10:FF:000005">
    <property type="entry name" value="L,D-transpeptidase 2"/>
    <property type="match status" value="1"/>
</dbReference>
<name>L7FFT2_STRT8</name>
<dbReference type="GO" id="GO:0005576">
    <property type="term" value="C:extracellular region"/>
    <property type="evidence" value="ECO:0007669"/>
    <property type="project" value="TreeGrafter"/>
</dbReference>
<comment type="pathway">
    <text evidence="12">Glycan biosynthesis.</text>
</comment>
<dbReference type="AlphaFoldDB" id="L7FFT2"/>
<feature type="domain" description="L,D-TPase catalytic" evidence="15">
    <location>
        <begin position="244"/>
        <end position="380"/>
    </location>
</feature>
<dbReference type="PROSITE" id="PS52029">
    <property type="entry name" value="LD_TPASE"/>
    <property type="match status" value="1"/>
</dbReference>
<dbReference type="GO" id="GO:0071972">
    <property type="term" value="F:peptidoglycan L,D-transpeptidase activity"/>
    <property type="evidence" value="ECO:0007669"/>
    <property type="project" value="TreeGrafter"/>
</dbReference>
<dbReference type="SUPFAM" id="SSF141523">
    <property type="entry name" value="L,D-transpeptidase catalytic domain-like"/>
    <property type="match status" value="1"/>
</dbReference>
<evidence type="ECO:0000256" key="5">
    <source>
        <dbReference type="ARBA" id="ARBA00022960"/>
    </source>
</evidence>
<gene>
    <name evidence="16" type="ORF">STRTUCAR8_10088</name>
</gene>
<feature type="compositionally biased region" description="Polar residues" evidence="14">
    <location>
        <begin position="42"/>
        <end position="54"/>
    </location>
</feature>
<protein>
    <submittedName>
        <fullName evidence="16">ErfK/YbiS/YcfS/YnhG</fullName>
    </submittedName>
</protein>
<evidence type="ECO:0000256" key="4">
    <source>
        <dbReference type="ARBA" id="ARBA00022729"/>
    </source>
</evidence>
<evidence type="ECO:0000256" key="11">
    <source>
        <dbReference type="ARBA" id="ARBA00023316"/>
    </source>
</evidence>
<evidence type="ECO:0000256" key="2">
    <source>
        <dbReference type="ARBA" id="ARBA00022475"/>
    </source>
</evidence>
<evidence type="ECO:0000313" key="16">
    <source>
        <dbReference type="EMBL" id="ELP70172.1"/>
    </source>
</evidence>
<dbReference type="Gene3D" id="2.60.40.3710">
    <property type="match status" value="1"/>
</dbReference>
<keyword evidence="11 13" id="KW-0961">Cell wall biogenesis/degradation</keyword>
<dbReference type="GeneID" id="97404021"/>
<keyword evidence="6 13" id="KW-0573">Peptidoglycan synthesis</keyword>
<dbReference type="Pfam" id="PF17964">
    <property type="entry name" value="Big_10"/>
    <property type="match status" value="1"/>
</dbReference>
<keyword evidence="7" id="KW-0472">Membrane</keyword>
<reference evidence="16 17" key="1">
    <citation type="journal article" date="2011" name="Plasmid">
        <title>Streptomyces turgidiscabies Car8 contains a modular pathogenicity island that shares virulence genes with other actinobacterial plant pathogens.</title>
        <authorList>
            <person name="Huguet-Tapia J.C."/>
            <person name="Badger J.H."/>
            <person name="Loria R."/>
            <person name="Pettis G.S."/>
        </authorList>
    </citation>
    <scope>NUCLEOTIDE SEQUENCE [LARGE SCALE GENOMIC DNA]</scope>
    <source>
        <strain evidence="16 17">Car8</strain>
    </source>
</reference>
<keyword evidence="17" id="KW-1185">Reference proteome</keyword>
<keyword evidence="10" id="KW-0012">Acyltransferase</keyword>
<evidence type="ECO:0000256" key="14">
    <source>
        <dbReference type="SAM" id="MobiDB-lite"/>
    </source>
</evidence>
<evidence type="ECO:0000256" key="9">
    <source>
        <dbReference type="ARBA" id="ARBA00023288"/>
    </source>
</evidence>
<dbReference type="Proteomes" id="UP000010931">
    <property type="component" value="Unassembled WGS sequence"/>
</dbReference>
<evidence type="ECO:0000256" key="1">
    <source>
        <dbReference type="ARBA" id="ARBA00004752"/>
    </source>
</evidence>
<keyword evidence="8" id="KW-0564">Palmitate</keyword>
<dbReference type="GO" id="GO:0018104">
    <property type="term" value="P:peptidoglycan-protein cross-linking"/>
    <property type="evidence" value="ECO:0007669"/>
    <property type="project" value="TreeGrafter"/>
</dbReference>
<comment type="caution">
    <text evidence="16">The sequence shown here is derived from an EMBL/GenBank/DDBJ whole genome shotgun (WGS) entry which is preliminary data.</text>
</comment>
<dbReference type="InterPro" id="IPR038063">
    <property type="entry name" value="Transpep_catalytic_dom"/>
</dbReference>
<keyword evidence="3" id="KW-0808">Transferase</keyword>
<dbReference type="InterPro" id="IPR041280">
    <property type="entry name" value="Big_10"/>
</dbReference>
<evidence type="ECO:0000256" key="13">
    <source>
        <dbReference type="PROSITE-ProRule" id="PRU01373"/>
    </source>
</evidence>
<keyword evidence="4" id="KW-0732">Signal</keyword>
<accession>L7FFT2</accession>
<evidence type="ECO:0000256" key="12">
    <source>
        <dbReference type="ARBA" id="ARBA00060592"/>
    </source>
</evidence>
<dbReference type="STRING" id="85558.T45_04604"/>
<dbReference type="UniPathway" id="UPA00219"/>
<evidence type="ECO:0000256" key="3">
    <source>
        <dbReference type="ARBA" id="ARBA00022679"/>
    </source>
</evidence>
<evidence type="ECO:0000256" key="10">
    <source>
        <dbReference type="ARBA" id="ARBA00023315"/>
    </source>
</evidence>
<dbReference type="RefSeq" id="WP_006374499.1">
    <property type="nucleotide sequence ID" value="NZ_AEJB01000103.1"/>
</dbReference>
<dbReference type="PANTHER" id="PTHR30582">
    <property type="entry name" value="L,D-TRANSPEPTIDASE"/>
    <property type="match status" value="1"/>
</dbReference>
<evidence type="ECO:0000313" key="17">
    <source>
        <dbReference type="Proteomes" id="UP000010931"/>
    </source>
</evidence>
<dbReference type="PANTHER" id="PTHR30582:SF2">
    <property type="entry name" value="L,D-TRANSPEPTIDASE YCIB-RELATED"/>
    <property type="match status" value="1"/>
</dbReference>
<feature type="region of interest" description="Disordered" evidence="14">
    <location>
        <begin position="31"/>
        <end position="57"/>
    </location>
</feature>
<dbReference type="Pfam" id="PF03734">
    <property type="entry name" value="YkuD"/>
    <property type="match status" value="1"/>
</dbReference>
<dbReference type="Gene3D" id="2.60.40.3780">
    <property type="match status" value="1"/>
</dbReference>
<evidence type="ECO:0000256" key="6">
    <source>
        <dbReference type="ARBA" id="ARBA00022984"/>
    </source>
</evidence>
<dbReference type="Gene3D" id="2.40.440.10">
    <property type="entry name" value="L,D-transpeptidase catalytic domain-like"/>
    <property type="match status" value="1"/>
</dbReference>
<dbReference type="PATRIC" id="fig|698760.3.peg.1146"/>
<evidence type="ECO:0000259" key="15">
    <source>
        <dbReference type="PROSITE" id="PS52029"/>
    </source>
</evidence>
<keyword evidence="2" id="KW-1003">Cell membrane</keyword>
<keyword evidence="9" id="KW-0449">Lipoprotein</keyword>
<feature type="active site" description="Nucleophile" evidence="13">
    <location>
        <position position="348"/>
    </location>
</feature>
<proteinExistence type="predicted"/>
<evidence type="ECO:0000256" key="7">
    <source>
        <dbReference type="ARBA" id="ARBA00023136"/>
    </source>
</evidence>
<organism evidence="16 17">
    <name type="scientific">Streptomyces turgidiscabies (strain Car8)</name>
    <dbReference type="NCBI Taxonomy" id="698760"/>
    <lineage>
        <taxon>Bacteria</taxon>
        <taxon>Bacillati</taxon>
        <taxon>Actinomycetota</taxon>
        <taxon>Actinomycetes</taxon>
        <taxon>Kitasatosporales</taxon>
        <taxon>Streptomycetaceae</taxon>
        <taxon>Streptomyces</taxon>
    </lineage>
</organism>
<dbReference type="GO" id="GO:0016746">
    <property type="term" value="F:acyltransferase activity"/>
    <property type="evidence" value="ECO:0007669"/>
    <property type="project" value="UniProtKB-KW"/>
</dbReference>
<dbReference type="GO" id="GO:0071555">
    <property type="term" value="P:cell wall organization"/>
    <property type="evidence" value="ECO:0007669"/>
    <property type="project" value="UniProtKB-UniRule"/>
</dbReference>
<comment type="pathway">
    <text evidence="1 13">Cell wall biogenesis; peptidoglycan biosynthesis.</text>
</comment>
<sequence length="415" mass="43391">MLSERRTGLVATIGALGGILAVTALGGAGNAAASGDEAGDAPTSQARVPQTGAQAASDARIKISPGQGAYSVGVTDSVGVTVSDGKLTQVTMTAIATGTEVPGTLSADGASWEPNGRLEGGTKYQIAAEAEDAKDRSATDSATITTVSRANDFIGHLSPEDGSTVGVGLPVTVNFDQAVSDKAAVRSEIQVISSSGQQVVGHWLNDHRLDFRPENYWKPGSTVTVTLNRQGVQKTVTFTVGRSQISTMDAKTKQLTVVRDGKTIRTIPISSGSPEHPTHNGQMVISEKFRHTHMNGASVGLTEKNGKPSYDIRAVPHAMRLTDSGTFIHGNYWAAGSVFGKVNTSHGCIGLKDVRGGGDSSQPAAWFFAHSMFGDVVIVKNSEDKTKLAPDNGLSDWNMPWSEWVADDATSLSQG</sequence>
<dbReference type="InterPro" id="IPR050979">
    <property type="entry name" value="LD-transpeptidase"/>
</dbReference>